<keyword evidence="6" id="KW-0408">Iron</keyword>
<comment type="caution">
    <text evidence="10">The sequence shown here is derived from an EMBL/GenBank/DDBJ whole genome shotgun (WGS) entry which is preliminary data.</text>
</comment>
<keyword evidence="2" id="KW-0575">Peroxidase</keyword>
<evidence type="ECO:0000256" key="1">
    <source>
        <dbReference type="ARBA" id="ARBA00001970"/>
    </source>
</evidence>
<gene>
    <name evidence="10" type="ORF">GRF29_44g758836</name>
</gene>
<dbReference type="Gene3D" id="1.10.489.10">
    <property type="entry name" value="Chloroperoxidase-like"/>
    <property type="match status" value="1"/>
</dbReference>
<evidence type="ECO:0000256" key="4">
    <source>
        <dbReference type="ARBA" id="ARBA00022723"/>
    </source>
</evidence>
<evidence type="ECO:0000256" key="3">
    <source>
        <dbReference type="ARBA" id="ARBA00022617"/>
    </source>
</evidence>
<evidence type="ECO:0000256" key="8">
    <source>
        <dbReference type="SAM" id="SignalP"/>
    </source>
</evidence>
<evidence type="ECO:0000256" key="2">
    <source>
        <dbReference type="ARBA" id="ARBA00022559"/>
    </source>
</evidence>
<keyword evidence="4" id="KW-0479">Metal-binding</keyword>
<dbReference type="PANTHER" id="PTHR33577">
    <property type="entry name" value="STERIGMATOCYSTIN BIOSYNTHESIS PEROXIDASE STCC-RELATED"/>
    <property type="match status" value="1"/>
</dbReference>
<name>A0AAN6LZ44_9PLEO</name>
<dbReference type="InterPro" id="IPR036851">
    <property type="entry name" value="Chloroperoxidase-like_sf"/>
</dbReference>
<keyword evidence="3" id="KW-0349">Heme</keyword>
<dbReference type="PANTHER" id="PTHR33577:SF9">
    <property type="entry name" value="PEROXIDASE STCC"/>
    <property type="match status" value="1"/>
</dbReference>
<feature type="domain" description="Heme haloperoxidase family profile" evidence="9">
    <location>
        <begin position="20"/>
        <end position="219"/>
    </location>
</feature>
<dbReference type="PROSITE" id="PS51405">
    <property type="entry name" value="HEME_HALOPEROXIDASE"/>
    <property type="match status" value="1"/>
</dbReference>
<reference evidence="10 11" key="1">
    <citation type="submission" date="2021-02" db="EMBL/GenBank/DDBJ databases">
        <title>Genome assembly of Pseudopithomyces chartarum.</title>
        <authorList>
            <person name="Jauregui R."/>
            <person name="Singh J."/>
            <person name="Voisey C."/>
        </authorList>
    </citation>
    <scope>NUCLEOTIDE SEQUENCE [LARGE SCALE GENOMIC DNA]</scope>
    <source>
        <strain evidence="10 11">AGR01</strain>
    </source>
</reference>
<dbReference type="GO" id="GO:0046872">
    <property type="term" value="F:metal ion binding"/>
    <property type="evidence" value="ECO:0007669"/>
    <property type="project" value="UniProtKB-KW"/>
</dbReference>
<evidence type="ECO:0000256" key="6">
    <source>
        <dbReference type="ARBA" id="ARBA00023004"/>
    </source>
</evidence>
<protein>
    <recommendedName>
        <fullName evidence="9">Heme haloperoxidase family profile domain-containing protein</fullName>
    </recommendedName>
</protein>
<sequence length="232" mass="25277">MKKFIYIALASSVAAFANAEIPAWHPPTKGEVRSPCPGINVLANHDILPRSGKNLERQVVVDALSKWYNIDVAISTGLFEMAVNFSGHAGASSFDMVDIWIHHNATVNAIEGDASFSTVWKQTRSFWQGKTIDVQEFGNAAQARYLTSNATNPTFYFPDVQNIGAAMAFMTSVLGDPVAGTVPTRFVDDWIVNERLPARLGWSTNEKLTDLATLGDLGAKNSGKFFHAGGHF</sequence>
<organism evidence="10 11">
    <name type="scientific">Pseudopithomyces chartarum</name>
    <dbReference type="NCBI Taxonomy" id="1892770"/>
    <lineage>
        <taxon>Eukaryota</taxon>
        <taxon>Fungi</taxon>
        <taxon>Dikarya</taxon>
        <taxon>Ascomycota</taxon>
        <taxon>Pezizomycotina</taxon>
        <taxon>Dothideomycetes</taxon>
        <taxon>Pleosporomycetidae</taxon>
        <taxon>Pleosporales</taxon>
        <taxon>Massarineae</taxon>
        <taxon>Didymosphaeriaceae</taxon>
        <taxon>Pseudopithomyces</taxon>
    </lineage>
</organism>
<evidence type="ECO:0000256" key="7">
    <source>
        <dbReference type="ARBA" id="ARBA00025795"/>
    </source>
</evidence>
<dbReference type="InterPro" id="IPR000028">
    <property type="entry name" value="Chloroperoxidase"/>
</dbReference>
<keyword evidence="8" id="KW-0732">Signal</keyword>
<comment type="similarity">
    <text evidence="7">Belongs to the chloroperoxidase family.</text>
</comment>
<accession>A0AAN6LZ44</accession>
<dbReference type="Proteomes" id="UP001280581">
    <property type="component" value="Unassembled WGS sequence"/>
</dbReference>
<dbReference type="Pfam" id="PF01328">
    <property type="entry name" value="Peroxidase_2"/>
    <property type="match status" value="1"/>
</dbReference>
<dbReference type="GO" id="GO:0004601">
    <property type="term" value="F:peroxidase activity"/>
    <property type="evidence" value="ECO:0007669"/>
    <property type="project" value="UniProtKB-KW"/>
</dbReference>
<dbReference type="SUPFAM" id="SSF47571">
    <property type="entry name" value="Cloroperoxidase"/>
    <property type="match status" value="1"/>
</dbReference>
<feature type="chain" id="PRO_5043008028" description="Heme haloperoxidase family profile domain-containing protein" evidence="8">
    <location>
        <begin position="20"/>
        <end position="232"/>
    </location>
</feature>
<proteinExistence type="inferred from homology"/>
<dbReference type="EMBL" id="WVTA01000005">
    <property type="protein sequence ID" value="KAK3209816.1"/>
    <property type="molecule type" value="Genomic_DNA"/>
</dbReference>
<evidence type="ECO:0000313" key="11">
    <source>
        <dbReference type="Proteomes" id="UP001280581"/>
    </source>
</evidence>
<feature type="signal peptide" evidence="8">
    <location>
        <begin position="1"/>
        <end position="19"/>
    </location>
</feature>
<evidence type="ECO:0000259" key="9">
    <source>
        <dbReference type="PROSITE" id="PS51405"/>
    </source>
</evidence>
<comment type="cofactor">
    <cofactor evidence="1">
        <name>heme b</name>
        <dbReference type="ChEBI" id="CHEBI:60344"/>
    </cofactor>
</comment>
<evidence type="ECO:0000313" key="10">
    <source>
        <dbReference type="EMBL" id="KAK3209816.1"/>
    </source>
</evidence>
<evidence type="ECO:0000256" key="5">
    <source>
        <dbReference type="ARBA" id="ARBA00023002"/>
    </source>
</evidence>
<keyword evidence="5" id="KW-0560">Oxidoreductase</keyword>
<keyword evidence="11" id="KW-1185">Reference proteome</keyword>
<dbReference type="AlphaFoldDB" id="A0AAN6LZ44"/>